<dbReference type="Gene3D" id="1.20.1070.10">
    <property type="entry name" value="Rhodopsin 7-helix transmembrane proteins"/>
    <property type="match status" value="1"/>
</dbReference>
<dbReference type="InterPro" id="IPR000832">
    <property type="entry name" value="GPCR_2_secretin-like"/>
</dbReference>
<keyword evidence="4" id="KW-0472">Membrane</keyword>
<dbReference type="GO" id="GO:0016020">
    <property type="term" value="C:membrane"/>
    <property type="evidence" value="ECO:0007669"/>
    <property type="project" value="UniProtKB-SubCell"/>
</dbReference>
<dbReference type="PRINTS" id="PR02001">
    <property type="entry name" value="GCR1CAMPR"/>
</dbReference>
<dbReference type="Proteomes" id="UP001152795">
    <property type="component" value="Unassembled WGS sequence"/>
</dbReference>
<protein>
    <submittedName>
        <fullName evidence="5">G- coupled receptor Mth2-like</fullName>
    </submittedName>
</protein>
<evidence type="ECO:0000313" key="6">
    <source>
        <dbReference type="Proteomes" id="UP001152795"/>
    </source>
</evidence>
<dbReference type="GO" id="GO:0004930">
    <property type="term" value="F:G protein-coupled receptor activity"/>
    <property type="evidence" value="ECO:0007669"/>
    <property type="project" value="InterPro"/>
</dbReference>
<dbReference type="GO" id="GO:0007166">
    <property type="term" value="P:cell surface receptor signaling pathway"/>
    <property type="evidence" value="ECO:0007669"/>
    <property type="project" value="InterPro"/>
</dbReference>
<organism evidence="5 6">
    <name type="scientific">Paramuricea clavata</name>
    <name type="common">Red gorgonian</name>
    <name type="synonym">Violescent sea-whip</name>
    <dbReference type="NCBI Taxonomy" id="317549"/>
    <lineage>
        <taxon>Eukaryota</taxon>
        <taxon>Metazoa</taxon>
        <taxon>Cnidaria</taxon>
        <taxon>Anthozoa</taxon>
        <taxon>Octocorallia</taxon>
        <taxon>Malacalcyonacea</taxon>
        <taxon>Plexauridae</taxon>
        <taxon>Paramuricea</taxon>
    </lineage>
</organism>
<dbReference type="InterPro" id="IPR053231">
    <property type="entry name" value="GPCR_LN-TM7"/>
</dbReference>
<comment type="caution">
    <text evidence="5">The sequence shown here is derived from an EMBL/GenBank/DDBJ whole genome shotgun (WGS) entry which is preliminary data.</text>
</comment>
<dbReference type="InterPro" id="IPR022343">
    <property type="entry name" value="GCR1-cAMP_receptor"/>
</dbReference>
<keyword evidence="6" id="KW-1185">Reference proteome</keyword>
<accession>A0A7D9H8X6</accession>
<dbReference type="AlphaFoldDB" id="A0A7D9H8X6"/>
<evidence type="ECO:0000256" key="1">
    <source>
        <dbReference type="ARBA" id="ARBA00004141"/>
    </source>
</evidence>
<name>A0A7D9H8X6_PARCT</name>
<dbReference type="InterPro" id="IPR017981">
    <property type="entry name" value="GPCR_2-like_7TM"/>
</dbReference>
<comment type="subcellular location">
    <subcellularLocation>
        <location evidence="1">Membrane</location>
        <topology evidence="1">Multi-pass membrane protein</topology>
    </subcellularLocation>
</comment>
<gene>
    <name evidence="5" type="ORF">PACLA_8A077970</name>
</gene>
<dbReference type="EMBL" id="CACRXK020000058">
    <property type="protein sequence ID" value="CAB3977615.1"/>
    <property type="molecule type" value="Genomic_DNA"/>
</dbReference>
<evidence type="ECO:0000256" key="2">
    <source>
        <dbReference type="ARBA" id="ARBA00022692"/>
    </source>
</evidence>
<dbReference type="CDD" id="cd15039">
    <property type="entry name" value="7tmB3_Methuselah-like"/>
    <property type="match status" value="1"/>
</dbReference>
<keyword evidence="2" id="KW-0812">Transmembrane</keyword>
<keyword evidence="3" id="KW-1133">Transmembrane helix</keyword>
<sequence>MKDISYLGWNLSVINSLVKQLACVGQKTFSINEYNIDEKNGKVIENKTGKTFLLKDVIEKTDENITLCPQTFFSDCEAWLNVSRHEYVILTNLTLYHNATNRMYPFGKYYIKRNNDTAGDVNVDDANISSLIDEFSKSLRNATVFICLPNIPISIIRSANYHDNHKQPLEILTMVGFIISILSVLLVLITYTLFSELRTLPGKNLMNLCLSLLIYQSVWLVRSYVQENATSCTAIGILEHYFILVSFVAMSVISHHSCVVFSKSLISARRSEGENCDTFIKYTAVVWTLPAAFVAVCIALDKTEVFPINYATLCFLTTEHSKIYLFILPIGLSLLFNLSIYIRTAIFLVKQQESTGELHQNRKQNLKICIKLSTLTGFPWIFGFLHAGLGNIVAFEYLFVIFVCLQGLYIAVAFLWNTRVHKLYKNRFNNGDQNDNNVPPVQAQVNTATTLF</sequence>
<dbReference type="PROSITE" id="PS50261">
    <property type="entry name" value="G_PROTEIN_RECEP_F2_4"/>
    <property type="match status" value="1"/>
</dbReference>
<dbReference type="SUPFAM" id="SSF81321">
    <property type="entry name" value="Family A G protein-coupled receptor-like"/>
    <property type="match status" value="1"/>
</dbReference>
<dbReference type="OrthoDB" id="5988151at2759"/>
<evidence type="ECO:0000313" key="5">
    <source>
        <dbReference type="EMBL" id="CAB3977615.1"/>
    </source>
</evidence>
<dbReference type="PANTHER" id="PTHR45902:SF1">
    <property type="entry name" value="LATROPHILIN RECEPTOR-LIKE PROTEIN A"/>
    <property type="match status" value="1"/>
</dbReference>
<evidence type="ECO:0000256" key="4">
    <source>
        <dbReference type="ARBA" id="ARBA00023136"/>
    </source>
</evidence>
<reference evidence="5" key="1">
    <citation type="submission" date="2020-04" db="EMBL/GenBank/DDBJ databases">
        <authorList>
            <person name="Alioto T."/>
            <person name="Alioto T."/>
            <person name="Gomez Garrido J."/>
        </authorList>
    </citation>
    <scope>NUCLEOTIDE SEQUENCE</scope>
    <source>
        <strain evidence="5">A484AB</strain>
    </source>
</reference>
<evidence type="ECO:0000256" key="3">
    <source>
        <dbReference type="ARBA" id="ARBA00022989"/>
    </source>
</evidence>
<keyword evidence="5" id="KW-0675">Receptor</keyword>
<dbReference type="PANTHER" id="PTHR45902">
    <property type="entry name" value="LATROPHILIN RECEPTOR-LIKE PROTEIN A"/>
    <property type="match status" value="1"/>
</dbReference>
<dbReference type="Pfam" id="PF00002">
    <property type="entry name" value="7tm_2"/>
    <property type="match status" value="1"/>
</dbReference>
<proteinExistence type="predicted"/>